<organism evidence="2 3">
    <name type="scientific">Actinoallomurus bryophytorum</name>
    <dbReference type="NCBI Taxonomy" id="1490222"/>
    <lineage>
        <taxon>Bacteria</taxon>
        <taxon>Bacillati</taxon>
        <taxon>Actinomycetota</taxon>
        <taxon>Actinomycetes</taxon>
        <taxon>Streptosporangiales</taxon>
        <taxon>Thermomonosporaceae</taxon>
        <taxon>Actinoallomurus</taxon>
    </lineage>
</organism>
<reference evidence="2 3" key="1">
    <citation type="submission" date="2019-06" db="EMBL/GenBank/DDBJ databases">
        <title>Sequencing the genomes of 1000 actinobacteria strains.</title>
        <authorList>
            <person name="Klenk H.-P."/>
        </authorList>
    </citation>
    <scope>NUCLEOTIDE SEQUENCE [LARGE SCALE GENOMIC DNA]</scope>
    <source>
        <strain evidence="2 3">DSM 102200</strain>
    </source>
</reference>
<keyword evidence="3" id="KW-1185">Reference proteome</keyword>
<name>A0A543CET2_9ACTN</name>
<feature type="region of interest" description="Disordered" evidence="1">
    <location>
        <begin position="65"/>
        <end position="85"/>
    </location>
</feature>
<comment type="caution">
    <text evidence="2">The sequence shown here is derived from an EMBL/GenBank/DDBJ whole genome shotgun (WGS) entry which is preliminary data.</text>
</comment>
<dbReference type="EMBL" id="VFOZ01000001">
    <property type="protein sequence ID" value="TQL95591.1"/>
    <property type="molecule type" value="Genomic_DNA"/>
</dbReference>
<dbReference type="Proteomes" id="UP000316096">
    <property type="component" value="Unassembled WGS sequence"/>
</dbReference>
<dbReference type="RefSeq" id="WP_141953914.1">
    <property type="nucleotide sequence ID" value="NZ_VFOZ01000001.1"/>
</dbReference>
<accession>A0A543CET2</accession>
<sequence>MTNFSALLTWPAACPRTTVLSSRGLVPLTAAGYASPEAGRERASGVEKRVEQHVFAKSAAVQVNDQVKDTGIRMPKGPHPWRPPE</sequence>
<protein>
    <submittedName>
        <fullName evidence="2">Uncharacterized protein</fullName>
    </submittedName>
</protein>
<evidence type="ECO:0000256" key="1">
    <source>
        <dbReference type="SAM" id="MobiDB-lite"/>
    </source>
</evidence>
<evidence type="ECO:0000313" key="3">
    <source>
        <dbReference type="Proteomes" id="UP000316096"/>
    </source>
</evidence>
<evidence type="ECO:0000313" key="2">
    <source>
        <dbReference type="EMBL" id="TQL95591.1"/>
    </source>
</evidence>
<proteinExistence type="predicted"/>
<dbReference type="AlphaFoldDB" id="A0A543CET2"/>
<gene>
    <name evidence="2" type="ORF">FB559_1099</name>
</gene>